<dbReference type="EMBL" id="HBUE01270792">
    <property type="protein sequence ID" value="CAG6563834.1"/>
    <property type="molecule type" value="Transcribed_RNA"/>
</dbReference>
<name>A0A8D8GLR3_CULPI</name>
<evidence type="ECO:0000313" key="1">
    <source>
        <dbReference type="EMBL" id="CAG6512381.1"/>
    </source>
</evidence>
<dbReference type="EMBL" id="HBUE01165504">
    <property type="protein sequence ID" value="CAG6512381.1"/>
    <property type="molecule type" value="Transcribed_RNA"/>
</dbReference>
<protein>
    <submittedName>
        <fullName evidence="1">(northern house mosquito) hypothetical protein</fullName>
    </submittedName>
</protein>
<dbReference type="AlphaFoldDB" id="A0A8D8GLR3"/>
<proteinExistence type="predicted"/>
<reference evidence="1" key="1">
    <citation type="submission" date="2021-05" db="EMBL/GenBank/DDBJ databases">
        <authorList>
            <person name="Alioto T."/>
            <person name="Alioto T."/>
            <person name="Gomez Garrido J."/>
        </authorList>
    </citation>
    <scope>NUCLEOTIDE SEQUENCE</scope>
</reference>
<sequence>MGRGRFFALDDAISPLPAGVIVNCLPLSTRLCCNMASTSLFTESPSWCDEVDEVPPLSVKIFMFDEPFSCDDNCCACSASVIPPPGLKLPVCKKTSRRRKKDLR</sequence>
<organism evidence="1">
    <name type="scientific">Culex pipiens</name>
    <name type="common">House mosquito</name>
    <dbReference type="NCBI Taxonomy" id="7175"/>
    <lineage>
        <taxon>Eukaryota</taxon>
        <taxon>Metazoa</taxon>
        <taxon>Ecdysozoa</taxon>
        <taxon>Arthropoda</taxon>
        <taxon>Hexapoda</taxon>
        <taxon>Insecta</taxon>
        <taxon>Pterygota</taxon>
        <taxon>Neoptera</taxon>
        <taxon>Endopterygota</taxon>
        <taxon>Diptera</taxon>
        <taxon>Nematocera</taxon>
        <taxon>Culicoidea</taxon>
        <taxon>Culicidae</taxon>
        <taxon>Culicinae</taxon>
        <taxon>Culicini</taxon>
        <taxon>Culex</taxon>
        <taxon>Culex</taxon>
    </lineage>
</organism>
<accession>A0A8D8GLR3</accession>